<dbReference type="FunFam" id="3.40.50.300:FF:001649">
    <property type="entry name" value="DNA repair protein RAD50"/>
    <property type="match status" value="1"/>
</dbReference>
<evidence type="ECO:0000256" key="14">
    <source>
        <dbReference type="ARBA" id="ARBA00023054"/>
    </source>
</evidence>
<dbReference type="NCBIfam" id="TIGR00606">
    <property type="entry name" value="rad50"/>
    <property type="match status" value="1"/>
</dbReference>
<dbReference type="GO" id="GO:0043047">
    <property type="term" value="F:single-stranded telomeric DNA binding"/>
    <property type="evidence" value="ECO:0007669"/>
    <property type="project" value="TreeGrafter"/>
</dbReference>
<dbReference type="InterPro" id="IPR004584">
    <property type="entry name" value="Rad50_eukaryotes"/>
</dbReference>
<evidence type="ECO:0000256" key="10">
    <source>
        <dbReference type="ARBA" id="ARBA00022801"/>
    </source>
</evidence>
<keyword evidence="25" id="KW-1185">Reference proteome</keyword>
<keyword evidence="14 21" id="KW-0175">Coiled coil</keyword>
<dbReference type="FunFam" id="3.40.50.300:FF:000593">
    <property type="entry name" value="DNA repair protein RAD50"/>
    <property type="match status" value="1"/>
</dbReference>
<sequence length="1323" mass="148819">MCTIDKMLIKGIRSFSPDNTHVVEFYKPLTLIVGHNGAGKTTIIECLKQATTGELPPNTRSGQSFIHDPKIAGDSEVKAQIKLRINTATSQPVVIIRSFQLTQKKTTLQFKALDQTLQTVNRESGQKEALTYRCADMDRIVPSLMGVSKAVLENVVFVHQEDSNWPLAEGQTLKKKFDDIFSATKYTKALEALRKLRTEKMAEVKEFRLRLDHLRTHKDTAARLRADAAAGERQEAEHVDTIRHIDAQVAEIAKKIENNHEQLAKIGERTDEIKDLHTRHELTVKRNRETYANLVSVYMEDDVNTELAELEEFRKQLEPTSMANQSKLRTMQTDLQAARLSVVAEREQSERALQKQSRLTAASEANDRASADRDQFMRELAARLSLQELPARGTISPNTVTAFHKELGQHESRSAAELEALKKSNAQADDELGRSVESIVARQAQLRGDVRAQQDSMRSNESAISRLQSEMQGCSINRHLLEEVKEREKGAEAQLERRRKLLDDANMDADLKRLARESSELAAKASALRKERETASAEADGVAKLRLMRQDAAAKGAQLDTLLSANRARLEAMLGCRGRGLPPNSELKLAAEDALARLKQAVASSAAAARAAEQKLSGTQALQKAAAGQLGSAQQELASLQEQIAQRMHGIYQLDTDSEALQNQLKQEEQLKGKKADDKARVDTLSVNINYWKRHAADRHECYTCRRHLDAAEEQRFMQIQAEQERDLPARRAGLEQELSDIQQRLEALQGLQPLAARCHALRRQGVPELTQRAGRLQAEAAQQANASMAAQDEHKEAQEALQGAQKLLADVIWQADRLSSELADSERAMARQISLSASAGNTRNVADVDNDLENLENERSSLEHTREQAMRKHERLKNDVASATAGWHQVREELLGMMSKSERRAQLDKQVKDLEMQQDGIQRAIETKQQQLKPLEAEVRGRSREREDHRAAARAKEAEAEGRLRALHAHVLELRSKVRPVEEYAASDRDEQLQRAKSTLEGAKKRMEQYEVQAQNLLDEIRKMEDAKKNNDEARRQIEECITYQKSVAIEKDLQAKMERASTQLDALGDHQKLYNELTQAEAQQRKLTQEQDMARGSLSTVRQGIQRARSDLSAKEYRNIDAKYRAQLLELKTAEMAASDLNEYHKALEKALLAFHTSKMSDINKIVKELWQKTYRGQDIDYINIKADADHGAARSYNYRVIMVAGGAELDMRGRCSAGQKVLACLIIRLALAETFCLNCGILALDEPTTNLDEANAASLAEALRQIMAQRAAQSNFQLVVITHDERFALMIGTREHTEHLWRITKDQNQHSHIAQEPLLG</sequence>
<keyword evidence="7" id="KW-0479">Metal-binding</keyword>
<evidence type="ECO:0000259" key="23">
    <source>
        <dbReference type="Pfam" id="PF13476"/>
    </source>
</evidence>
<dbReference type="GO" id="GO:0000722">
    <property type="term" value="P:telomere maintenance via recombination"/>
    <property type="evidence" value="ECO:0007669"/>
    <property type="project" value="UniProtKB-ARBA"/>
</dbReference>
<keyword evidence="17" id="KW-0469">Meiosis</keyword>
<dbReference type="PANTHER" id="PTHR18867:SF12">
    <property type="entry name" value="DNA REPAIR PROTEIN RAD50"/>
    <property type="match status" value="1"/>
</dbReference>
<keyword evidence="16" id="KW-0539">Nucleus</keyword>
<dbReference type="GO" id="GO:0030870">
    <property type="term" value="C:Mre11 complex"/>
    <property type="evidence" value="ECO:0007669"/>
    <property type="project" value="InterPro"/>
</dbReference>
<accession>A0AAV1ID77</accession>
<keyword evidence="10" id="KW-0378">Hydrolase</keyword>
<evidence type="ECO:0000256" key="19">
    <source>
        <dbReference type="ARBA" id="ARBA00049360"/>
    </source>
</evidence>
<evidence type="ECO:0000313" key="25">
    <source>
        <dbReference type="Proteomes" id="UP001314263"/>
    </source>
</evidence>
<evidence type="ECO:0000256" key="3">
    <source>
        <dbReference type="ARBA" id="ARBA00004286"/>
    </source>
</evidence>
<proteinExistence type="inferred from homology"/>
<dbReference type="Gene3D" id="3.40.50.300">
    <property type="entry name" value="P-loop containing nucleotide triphosphate hydrolases"/>
    <property type="match status" value="2"/>
</dbReference>
<feature type="coiled-coil region" evidence="21">
    <location>
        <begin position="595"/>
        <end position="671"/>
    </location>
</feature>
<dbReference type="GO" id="GO:0016887">
    <property type="term" value="F:ATP hydrolysis activity"/>
    <property type="evidence" value="ECO:0007669"/>
    <property type="project" value="InterPro"/>
</dbReference>
<dbReference type="GO" id="GO:0003691">
    <property type="term" value="F:double-stranded telomeric DNA binding"/>
    <property type="evidence" value="ECO:0007669"/>
    <property type="project" value="TreeGrafter"/>
</dbReference>
<evidence type="ECO:0000256" key="15">
    <source>
        <dbReference type="ARBA" id="ARBA00023204"/>
    </source>
</evidence>
<keyword evidence="11" id="KW-0862">Zinc</keyword>
<dbReference type="Pfam" id="PF13476">
    <property type="entry name" value="AAA_23"/>
    <property type="match status" value="1"/>
</dbReference>
<evidence type="ECO:0000256" key="5">
    <source>
        <dbReference type="ARBA" id="ARBA00017893"/>
    </source>
</evidence>
<feature type="coiled-coil region" evidence="21">
    <location>
        <begin position="994"/>
        <end position="1045"/>
    </location>
</feature>
<comment type="catalytic activity">
    <reaction evidence="19">
        <text>ATP + H2O = ADP + phosphate + H(+)</text>
        <dbReference type="Rhea" id="RHEA:13065"/>
        <dbReference type="ChEBI" id="CHEBI:15377"/>
        <dbReference type="ChEBI" id="CHEBI:15378"/>
        <dbReference type="ChEBI" id="CHEBI:30616"/>
        <dbReference type="ChEBI" id="CHEBI:43474"/>
        <dbReference type="ChEBI" id="CHEBI:456216"/>
    </reaction>
</comment>
<feature type="domain" description="Rad50/SbcC-type AAA" evidence="23">
    <location>
        <begin position="6"/>
        <end position="257"/>
    </location>
</feature>
<keyword evidence="15" id="KW-0234">DNA repair</keyword>
<evidence type="ECO:0000256" key="4">
    <source>
        <dbReference type="ARBA" id="ARBA00009439"/>
    </source>
</evidence>
<evidence type="ECO:0000256" key="7">
    <source>
        <dbReference type="ARBA" id="ARBA00022723"/>
    </source>
</evidence>
<evidence type="ECO:0000256" key="2">
    <source>
        <dbReference type="ARBA" id="ARBA00004123"/>
    </source>
</evidence>
<dbReference type="GO" id="GO:0006302">
    <property type="term" value="P:double-strand break repair"/>
    <property type="evidence" value="ECO:0007669"/>
    <property type="project" value="InterPro"/>
</dbReference>
<dbReference type="InterPro" id="IPR027417">
    <property type="entry name" value="P-loop_NTPase"/>
</dbReference>
<dbReference type="GO" id="GO:0046872">
    <property type="term" value="F:metal ion binding"/>
    <property type="evidence" value="ECO:0007669"/>
    <property type="project" value="UniProtKB-KW"/>
</dbReference>
<dbReference type="SUPFAM" id="SSF52540">
    <property type="entry name" value="P-loop containing nucleoside triphosphate hydrolases"/>
    <property type="match status" value="1"/>
</dbReference>
<dbReference type="EMBL" id="CAUYUE010000012">
    <property type="protein sequence ID" value="CAK0785309.1"/>
    <property type="molecule type" value="Genomic_DNA"/>
</dbReference>
<comment type="cofactor">
    <cofactor evidence="1">
        <name>Zn(2+)</name>
        <dbReference type="ChEBI" id="CHEBI:29105"/>
    </cofactor>
</comment>
<dbReference type="GO" id="GO:0007004">
    <property type="term" value="P:telomere maintenance via telomerase"/>
    <property type="evidence" value="ECO:0007669"/>
    <property type="project" value="TreeGrafter"/>
</dbReference>
<evidence type="ECO:0000256" key="13">
    <source>
        <dbReference type="ARBA" id="ARBA00022842"/>
    </source>
</evidence>
<keyword evidence="12" id="KW-0067">ATP-binding</keyword>
<dbReference type="Proteomes" id="UP001314263">
    <property type="component" value="Unassembled WGS sequence"/>
</dbReference>
<evidence type="ECO:0000313" key="24">
    <source>
        <dbReference type="EMBL" id="CAK0785309.1"/>
    </source>
</evidence>
<evidence type="ECO:0000256" key="21">
    <source>
        <dbReference type="SAM" id="Coils"/>
    </source>
</evidence>
<evidence type="ECO:0000256" key="20">
    <source>
        <dbReference type="ARBA" id="ARBA00064981"/>
    </source>
</evidence>
<keyword evidence="13" id="KW-0460">Magnesium</keyword>
<dbReference type="GO" id="GO:0051880">
    <property type="term" value="F:G-quadruplex DNA binding"/>
    <property type="evidence" value="ECO:0007669"/>
    <property type="project" value="TreeGrafter"/>
</dbReference>
<name>A0AAV1ID77_9CHLO</name>
<comment type="subunit">
    <text evidence="20">Component of the MRN complex composed of two heterodimers RAD50 and MRE11 associated with a single NBS1.</text>
</comment>
<evidence type="ECO:0000256" key="11">
    <source>
        <dbReference type="ARBA" id="ARBA00022833"/>
    </source>
</evidence>
<evidence type="ECO:0000256" key="1">
    <source>
        <dbReference type="ARBA" id="ARBA00001947"/>
    </source>
</evidence>
<keyword evidence="9" id="KW-0227">DNA damage</keyword>
<evidence type="ECO:0000256" key="16">
    <source>
        <dbReference type="ARBA" id="ARBA00023242"/>
    </source>
</evidence>
<evidence type="ECO:0000256" key="22">
    <source>
        <dbReference type="SAM" id="MobiDB-lite"/>
    </source>
</evidence>
<evidence type="ECO:0000256" key="18">
    <source>
        <dbReference type="ARBA" id="ARBA00023306"/>
    </source>
</evidence>
<comment type="similarity">
    <text evidence="4">Belongs to the SMC family. RAD50 subfamily.</text>
</comment>
<reference evidence="24 25" key="1">
    <citation type="submission" date="2023-10" db="EMBL/GenBank/DDBJ databases">
        <authorList>
            <person name="Maclean D."/>
            <person name="Macfadyen A."/>
        </authorList>
    </citation>
    <scope>NUCLEOTIDE SEQUENCE [LARGE SCALE GENOMIC DNA]</scope>
</reference>
<feature type="coiled-coil region" evidence="21">
    <location>
        <begin position="839"/>
        <end position="932"/>
    </location>
</feature>
<dbReference type="InterPro" id="IPR038729">
    <property type="entry name" value="Rad50/SbcC_AAA"/>
</dbReference>
<feature type="region of interest" description="Disordered" evidence="22">
    <location>
        <begin position="348"/>
        <end position="371"/>
    </location>
</feature>
<keyword evidence="6" id="KW-0158">Chromosome</keyword>
<feature type="coiled-coil region" evidence="21">
    <location>
        <begin position="481"/>
        <end position="531"/>
    </location>
</feature>
<keyword evidence="18" id="KW-0131">Cell cycle</keyword>
<comment type="subcellular location">
    <subcellularLocation>
        <location evidence="3">Chromosome</location>
    </subcellularLocation>
    <subcellularLocation>
        <location evidence="2">Nucleus</location>
    </subcellularLocation>
</comment>
<evidence type="ECO:0000256" key="6">
    <source>
        <dbReference type="ARBA" id="ARBA00022454"/>
    </source>
</evidence>
<dbReference type="GO" id="GO:0070192">
    <property type="term" value="P:chromosome organization involved in meiotic cell cycle"/>
    <property type="evidence" value="ECO:0007669"/>
    <property type="project" value="TreeGrafter"/>
</dbReference>
<evidence type="ECO:0000256" key="9">
    <source>
        <dbReference type="ARBA" id="ARBA00022763"/>
    </source>
</evidence>
<protein>
    <recommendedName>
        <fullName evidence="5">DNA repair protein RAD50</fullName>
    </recommendedName>
</protein>
<gene>
    <name evidence="24" type="ORF">CVIRNUC_008516</name>
</gene>
<evidence type="ECO:0000256" key="17">
    <source>
        <dbReference type="ARBA" id="ARBA00023254"/>
    </source>
</evidence>
<dbReference type="PANTHER" id="PTHR18867">
    <property type="entry name" value="RAD50"/>
    <property type="match status" value="1"/>
</dbReference>
<dbReference type="GO" id="GO:0000794">
    <property type="term" value="C:condensed nuclear chromosome"/>
    <property type="evidence" value="ECO:0007669"/>
    <property type="project" value="TreeGrafter"/>
</dbReference>
<evidence type="ECO:0000256" key="8">
    <source>
        <dbReference type="ARBA" id="ARBA00022741"/>
    </source>
</evidence>
<organism evidence="24 25">
    <name type="scientific">Coccomyxa viridis</name>
    <dbReference type="NCBI Taxonomy" id="1274662"/>
    <lineage>
        <taxon>Eukaryota</taxon>
        <taxon>Viridiplantae</taxon>
        <taxon>Chlorophyta</taxon>
        <taxon>core chlorophytes</taxon>
        <taxon>Trebouxiophyceae</taxon>
        <taxon>Trebouxiophyceae incertae sedis</taxon>
        <taxon>Coccomyxaceae</taxon>
        <taxon>Coccomyxa</taxon>
    </lineage>
</organism>
<dbReference type="GO" id="GO:0005524">
    <property type="term" value="F:ATP binding"/>
    <property type="evidence" value="ECO:0007669"/>
    <property type="project" value="UniProtKB-KW"/>
</dbReference>
<keyword evidence="8" id="KW-0547">Nucleotide-binding</keyword>
<comment type="caution">
    <text evidence="24">The sequence shown here is derived from an EMBL/GenBank/DDBJ whole genome shotgun (WGS) entry which is preliminary data.</text>
</comment>
<evidence type="ECO:0000256" key="12">
    <source>
        <dbReference type="ARBA" id="ARBA00022840"/>
    </source>
</evidence>